<evidence type="ECO:0000256" key="1">
    <source>
        <dbReference type="ARBA" id="ARBA00022729"/>
    </source>
</evidence>
<dbReference type="Proteomes" id="UP000441717">
    <property type="component" value="Unassembled WGS sequence"/>
</dbReference>
<gene>
    <name evidence="3" type="ORF">GFC01_13545</name>
</gene>
<dbReference type="Pfam" id="PF13205">
    <property type="entry name" value="Big_5"/>
    <property type="match status" value="1"/>
</dbReference>
<proteinExistence type="predicted"/>
<evidence type="ECO:0000313" key="4">
    <source>
        <dbReference type="Proteomes" id="UP000441717"/>
    </source>
</evidence>
<comment type="caution">
    <text evidence="3">The sequence shown here is derived from an EMBL/GenBank/DDBJ whole genome shotgun (WGS) entry which is preliminary data.</text>
</comment>
<dbReference type="Gene3D" id="2.60.40.1220">
    <property type="match status" value="1"/>
</dbReference>
<keyword evidence="1" id="KW-0732">Signal</keyword>
<feature type="domain" description="SbsA Ig-like" evidence="2">
    <location>
        <begin position="72"/>
        <end position="169"/>
    </location>
</feature>
<protein>
    <recommendedName>
        <fullName evidence="2">SbsA Ig-like domain-containing protein</fullName>
    </recommendedName>
</protein>
<dbReference type="OrthoDB" id="3648721at2"/>
<sequence length="285" mass="30478">MRNGLVYLLIQGTTIPGGSLTINDQSVAVDVYGSFIGSVLLPDNNVIMLRVEDMAGNETTRVLQYTVEVLFVAGTEPVDGATDVPVDRTITVTFSKDVQPGPAYDSITLKNAAGGTVSVTKNIGGRILTIKPNATLAYSTTYTVTIPAGVVQDAAGNSLAGDYAFSFTTAATHKKAVPRYVYFQIGSDMVMVDYAKAVNDAMNDDDTLYNAVKQYVGEAEESGAPVIVETDTQVVLDYQKALGAGKRFTEIINDPGYQTGRPEVQKELRVENGRAVIVVMQPGME</sequence>
<keyword evidence="4" id="KW-1185">Reference proteome</keyword>
<evidence type="ECO:0000313" key="3">
    <source>
        <dbReference type="EMBL" id="MQL53261.1"/>
    </source>
</evidence>
<dbReference type="InterPro" id="IPR032812">
    <property type="entry name" value="SbsA_Ig"/>
</dbReference>
<accession>A0A6N7ITK9</accession>
<reference evidence="3 4" key="1">
    <citation type="submission" date="2019-10" db="EMBL/GenBank/DDBJ databases">
        <title>Comparative genomics of sulfur disproportionating microorganisms.</title>
        <authorList>
            <person name="Ward L.M."/>
            <person name="Bertran E."/>
            <person name="Johnston D."/>
        </authorList>
    </citation>
    <scope>NUCLEOTIDE SEQUENCE [LARGE SCALE GENOMIC DNA]</scope>
    <source>
        <strain evidence="3 4">DSM 14055</strain>
    </source>
</reference>
<organism evidence="3 4">
    <name type="scientific">Desulfofundulus thermobenzoicus</name>
    <dbReference type="NCBI Taxonomy" id="29376"/>
    <lineage>
        <taxon>Bacteria</taxon>
        <taxon>Bacillati</taxon>
        <taxon>Bacillota</taxon>
        <taxon>Clostridia</taxon>
        <taxon>Eubacteriales</taxon>
        <taxon>Peptococcaceae</taxon>
        <taxon>Desulfofundulus</taxon>
    </lineage>
</organism>
<evidence type="ECO:0000259" key="2">
    <source>
        <dbReference type="Pfam" id="PF13205"/>
    </source>
</evidence>
<name>A0A6N7ITK9_9FIRM</name>
<dbReference type="InterPro" id="IPR014755">
    <property type="entry name" value="Cu-Rt/internalin_Ig-like"/>
</dbReference>
<dbReference type="EMBL" id="WHYR01000043">
    <property type="protein sequence ID" value="MQL53261.1"/>
    <property type="molecule type" value="Genomic_DNA"/>
</dbReference>
<dbReference type="AlphaFoldDB" id="A0A6N7ITK9"/>